<dbReference type="PANTHER" id="PTHR35601">
    <property type="entry name" value="TOXIN RELE"/>
    <property type="match status" value="1"/>
</dbReference>
<dbReference type="Gene3D" id="3.30.2310.20">
    <property type="entry name" value="RelE-like"/>
    <property type="match status" value="1"/>
</dbReference>
<dbReference type="SUPFAM" id="SSF143011">
    <property type="entry name" value="RelE-like"/>
    <property type="match status" value="1"/>
</dbReference>
<dbReference type="InterPro" id="IPR035093">
    <property type="entry name" value="RelE/ParE_toxin_dom_sf"/>
</dbReference>
<evidence type="ECO:0000256" key="1">
    <source>
        <dbReference type="ARBA" id="ARBA00022649"/>
    </source>
</evidence>
<dbReference type="Proteomes" id="UP000730161">
    <property type="component" value="Unassembled WGS sequence"/>
</dbReference>
<gene>
    <name evidence="2" type="ORF">RJ53_04430</name>
</gene>
<accession>A0A8J7W9H9</accession>
<name>A0A8J7W9H9_9EURY</name>
<evidence type="ECO:0000313" key="3">
    <source>
        <dbReference type="Proteomes" id="UP000730161"/>
    </source>
</evidence>
<protein>
    <recommendedName>
        <fullName evidence="4">Plasmid stabilization system</fullName>
    </recommendedName>
</protein>
<dbReference type="AlphaFoldDB" id="A0A8J7W9H9"/>
<dbReference type="EMBL" id="JWHL01000004">
    <property type="protein sequence ID" value="MBR1368795.1"/>
    <property type="molecule type" value="Genomic_DNA"/>
</dbReference>
<keyword evidence="3" id="KW-1185">Reference proteome</keyword>
<organism evidence="2 3">
    <name type="scientific">Methanocalculus chunghsingensis</name>
    <dbReference type="NCBI Taxonomy" id="156457"/>
    <lineage>
        <taxon>Archaea</taxon>
        <taxon>Methanobacteriati</taxon>
        <taxon>Methanobacteriota</taxon>
        <taxon>Stenosarchaea group</taxon>
        <taxon>Methanomicrobia</taxon>
        <taxon>Methanomicrobiales</taxon>
        <taxon>Methanocalculaceae</taxon>
        <taxon>Methanocalculus</taxon>
    </lineage>
</organism>
<dbReference type="PANTHER" id="PTHR35601:SF1">
    <property type="entry name" value="TOXIN RELE"/>
    <property type="match status" value="1"/>
</dbReference>
<evidence type="ECO:0000313" key="2">
    <source>
        <dbReference type="EMBL" id="MBR1368795.1"/>
    </source>
</evidence>
<evidence type="ECO:0008006" key="4">
    <source>
        <dbReference type="Google" id="ProtNLM"/>
    </source>
</evidence>
<sequence length="91" mass="10645">MKPFDIVIIPPAERDLARLDPPSAQRIQKALADLAHEENPYRFLKRLEGNHTPPFFSLRVGKYRAILKIHNERLIIIVIEVGPRRTVYRTF</sequence>
<comment type="caution">
    <text evidence="2">The sequence shown here is derived from an EMBL/GenBank/DDBJ whole genome shotgun (WGS) entry which is preliminary data.</text>
</comment>
<dbReference type="Pfam" id="PF05016">
    <property type="entry name" value="ParE_toxin"/>
    <property type="match status" value="1"/>
</dbReference>
<reference evidence="2" key="1">
    <citation type="submission" date="2014-12" db="EMBL/GenBank/DDBJ databases">
        <authorList>
            <person name="Huang H.-H."/>
            <person name="Chen S.-C."/>
            <person name="Lai M.-C."/>
        </authorList>
    </citation>
    <scope>NUCLEOTIDE SEQUENCE</scope>
    <source>
        <strain evidence="2">K1F9705b</strain>
    </source>
</reference>
<dbReference type="RefSeq" id="WP_343221827.1">
    <property type="nucleotide sequence ID" value="NZ_JWHL01000004.1"/>
</dbReference>
<proteinExistence type="predicted"/>
<dbReference type="InterPro" id="IPR007712">
    <property type="entry name" value="RelE/ParE_toxin"/>
</dbReference>
<keyword evidence="1" id="KW-1277">Toxin-antitoxin system</keyword>